<dbReference type="EMBL" id="CM016553">
    <property type="protein sequence ID" value="TKW31233.1"/>
    <property type="molecule type" value="Genomic_DNA"/>
</dbReference>
<protein>
    <recommendedName>
        <fullName evidence="4">Tubby C-terminal domain-containing protein</fullName>
    </recommendedName>
</protein>
<evidence type="ECO:0000313" key="2">
    <source>
        <dbReference type="EMBL" id="TKW31233.1"/>
    </source>
</evidence>
<evidence type="ECO:0000256" key="1">
    <source>
        <dbReference type="ARBA" id="ARBA00005437"/>
    </source>
</evidence>
<dbReference type="InterPro" id="IPR038595">
    <property type="entry name" value="LOR_sf"/>
</dbReference>
<dbReference type="OMA" id="LGDCHTM"/>
<gene>
    <name evidence="2" type="ORF">SEVIR_2G091900v2</name>
</gene>
<organism evidence="2 3">
    <name type="scientific">Setaria viridis</name>
    <name type="common">Green bristlegrass</name>
    <name type="synonym">Setaria italica subsp. viridis</name>
    <dbReference type="NCBI Taxonomy" id="4556"/>
    <lineage>
        <taxon>Eukaryota</taxon>
        <taxon>Viridiplantae</taxon>
        <taxon>Streptophyta</taxon>
        <taxon>Embryophyta</taxon>
        <taxon>Tracheophyta</taxon>
        <taxon>Spermatophyta</taxon>
        <taxon>Magnoliopsida</taxon>
        <taxon>Liliopsida</taxon>
        <taxon>Poales</taxon>
        <taxon>Poaceae</taxon>
        <taxon>PACMAD clade</taxon>
        <taxon>Panicoideae</taxon>
        <taxon>Panicodae</taxon>
        <taxon>Paniceae</taxon>
        <taxon>Cenchrinae</taxon>
        <taxon>Setaria</taxon>
    </lineage>
</organism>
<reference evidence="2" key="1">
    <citation type="submission" date="2019-03" db="EMBL/GenBank/DDBJ databases">
        <title>WGS assembly of Setaria viridis.</title>
        <authorList>
            <person name="Huang P."/>
            <person name="Jenkins J."/>
            <person name="Grimwood J."/>
            <person name="Barry K."/>
            <person name="Healey A."/>
            <person name="Mamidi S."/>
            <person name="Sreedasyam A."/>
            <person name="Shu S."/>
            <person name="Feldman M."/>
            <person name="Wu J."/>
            <person name="Yu Y."/>
            <person name="Chen C."/>
            <person name="Johnson J."/>
            <person name="Rokhsar D."/>
            <person name="Baxter I."/>
            <person name="Schmutz J."/>
            <person name="Brutnell T."/>
            <person name="Kellogg E."/>
        </authorList>
    </citation>
    <scope>NUCLEOTIDE SEQUENCE [LARGE SCALE GENOMIC DNA]</scope>
</reference>
<dbReference type="Gramene" id="TKW31233">
    <property type="protein sequence ID" value="TKW31233"/>
    <property type="gene ID" value="SEVIR_2G091900v2"/>
</dbReference>
<dbReference type="AlphaFoldDB" id="A0A4U6VRL2"/>
<sequence>MAVTPAPVVGSQFCSPQVLPLRLTTKLTGGCTVTDPAGAVLLRIDAPGMWQVFRGDRGNGGDLLFTARASPVATPNSGLDVFLAGNTAQNVADFKIKGDFGGSCYFYLGDCHTMMNRMSNSLGRPFFGVNVFPHVDSALIAVLVVILHGVNT</sequence>
<evidence type="ECO:0008006" key="4">
    <source>
        <dbReference type="Google" id="ProtNLM"/>
    </source>
</evidence>
<accession>A0A4U6VRL2</accession>
<dbReference type="InterPro" id="IPR025659">
    <property type="entry name" value="Tubby-like_C"/>
</dbReference>
<proteinExistence type="inferred from homology"/>
<dbReference type="PANTHER" id="PTHR31087:SF167">
    <property type="entry name" value="PROTEIN LURP1"/>
    <property type="match status" value="1"/>
</dbReference>
<dbReference type="InterPro" id="IPR007612">
    <property type="entry name" value="LOR"/>
</dbReference>
<dbReference type="PANTHER" id="PTHR31087">
    <property type="match status" value="1"/>
</dbReference>
<keyword evidence="3" id="KW-1185">Reference proteome</keyword>
<comment type="similarity">
    <text evidence="1">Belongs to the LOR family.</text>
</comment>
<dbReference type="Gene3D" id="2.40.160.200">
    <property type="entry name" value="LURP1-related"/>
    <property type="match status" value="1"/>
</dbReference>
<dbReference type="Pfam" id="PF04525">
    <property type="entry name" value="LOR"/>
    <property type="match status" value="1"/>
</dbReference>
<dbReference type="Proteomes" id="UP000298652">
    <property type="component" value="Chromosome 2"/>
</dbReference>
<name>A0A4U6VRL2_SETVI</name>
<evidence type="ECO:0000313" key="3">
    <source>
        <dbReference type="Proteomes" id="UP000298652"/>
    </source>
</evidence>
<dbReference type="SUPFAM" id="SSF54518">
    <property type="entry name" value="Tubby C-terminal domain-like"/>
    <property type="match status" value="1"/>
</dbReference>